<gene>
    <name evidence="3" type="ORF">CKO45_02025</name>
</gene>
<dbReference type="PANTHER" id="PTHR13847">
    <property type="entry name" value="SARCOSINE DEHYDROGENASE-RELATED"/>
    <property type="match status" value="1"/>
</dbReference>
<accession>A0ABS1CT30</accession>
<evidence type="ECO:0000313" key="3">
    <source>
        <dbReference type="EMBL" id="MBK1657004.1"/>
    </source>
</evidence>
<dbReference type="Proteomes" id="UP000697995">
    <property type="component" value="Unassembled WGS sequence"/>
</dbReference>
<evidence type="ECO:0000259" key="2">
    <source>
        <dbReference type="Pfam" id="PF01266"/>
    </source>
</evidence>
<dbReference type="Gene3D" id="3.30.9.10">
    <property type="entry name" value="D-Amino Acid Oxidase, subunit A, domain 2"/>
    <property type="match status" value="2"/>
</dbReference>
<dbReference type="SUPFAM" id="SSF51905">
    <property type="entry name" value="FAD/NAD(P)-binding domain"/>
    <property type="match status" value="1"/>
</dbReference>
<dbReference type="PANTHER" id="PTHR13847:SF289">
    <property type="entry name" value="GLYCINE OXIDASE"/>
    <property type="match status" value="1"/>
</dbReference>
<reference evidence="3 4" key="1">
    <citation type="journal article" date="2020" name="Microorganisms">
        <title>Osmotic Adaptation and Compatible Solute Biosynthesis of Phototrophic Bacteria as Revealed from Genome Analyses.</title>
        <authorList>
            <person name="Imhoff J.F."/>
            <person name="Rahn T."/>
            <person name="Kunzel S."/>
            <person name="Keller A."/>
            <person name="Neulinger S.C."/>
        </authorList>
    </citation>
    <scope>NUCLEOTIDE SEQUENCE [LARGE SCALE GENOMIC DNA]</scope>
    <source>
        <strain evidence="3 4">DSM 15382</strain>
    </source>
</reference>
<organism evidence="3 4">
    <name type="scientific">Paracraurococcus ruber</name>
    <dbReference type="NCBI Taxonomy" id="77675"/>
    <lineage>
        <taxon>Bacteria</taxon>
        <taxon>Pseudomonadati</taxon>
        <taxon>Pseudomonadota</taxon>
        <taxon>Alphaproteobacteria</taxon>
        <taxon>Acetobacterales</taxon>
        <taxon>Roseomonadaceae</taxon>
        <taxon>Paracraurococcus</taxon>
    </lineage>
</organism>
<protein>
    <recommendedName>
        <fullName evidence="2">FAD dependent oxidoreductase domain-containing protein</fullName>
    </recommendedName>
</protein>
<dbReference type="EMBL" id="NRSG01000007">
    <property type="protein sequence ID" value="MBK1657004.1"/>
    <property type="molecule type" value="Genomic_DNA"/>
</dbReference>
<evidence type="ECO:0000256" key="1">
    <source>
        <dbReference type="ARBA" id="ARBA00023002"/>
    </source>
</evidence>
<dbReference type="RefSeq" id="WP_133217662.1">
    <property type="nucleotide sequence ID" value="NZ_NRSG01000007.1"/>
</dbReference>
<keyword evidence="1" id="KW-0560">Oxidoreductase</keyword>
<feature type="domain" description="FAD dependent oxidoreductase" evidence="2">
    <location>
        <begin position="2"/>
        <end position="222"/>
    </location>
</feature>
<dbReference type="Pfam" id="PF01266">
    <property type="entry name" value="DAO"/>
    <property type="match status" value="1"/>
</dbReference>
<dbReference type="Gene3D" id="3.50.50.60">
    <property type="entry name" value="FAD/NAD(P)-binding domain"/>
    <property type="match status" value="2"/>
</dbReference>
<dbReference type="InterPro" id="IPR006076">
    <property type="entry name" value="FAD-dep_OxRdtase"/>
</dbReference>
<sequence length="308" mass="32583">MRVVVIGAGVVGASIAFRLAQAGAEVTVLDAGRIGGGTSSVSFAWLNSASGHVPEAYHALRIASMVAHRETWEAFGRPAWFHPSGSLEWVAPEKRAAQAGNIARLLARGYAVEWITREAALAREPDLDPAAIGDAPVAWFPDEGWLDPVPCAGAMLRAARALGAVLREDARVLAIEASGGRVGGVRLADGTRIPADRVVNCAGRWADAIAEDPDPRMQPVRDMMAGAARLFLALRGVEAEAVRIGARPMPKDGLSAVGPMPRMEGYYLAVTHSGVTLSAILGRLVAEEVALDRISAALEPFRPARFFN</sequence>
<evidence type="ECO:0000313" key="4">
    <source>
        <dbReference type="Proteomes" id="UP000697995"/>
    </source>
</evidence>
<keyword evidence="4" id="KW-1185">Reference proteome</keyword>
<name>A0ABS1CT30_9PROT</name>
<comment type="caution">
    <text evidence="3">The sequence shown here is derived from an EMBL/GenBank/DDBJ whole genome shotgun (WGS) entry which is preliminary data.</text>
</comment>
<dbReference type="InterPro" id="IPR036188">
    <property type="entry name" value="FAD/NAD-bd_sf"/>
</dbReference>
<proteinExistence type="predicted"/>